<dbReference type="Proteomes" id="UP001187868">
    <property type="component" value="Unassembled WGS sequence"/>
</dbReference>
<reference evidence="2" key="1">
    <citation type="submission" date="2023-10" db="EMBL/GenBank/DDBJ databases">
        <title>Clonality and diversity in the soft rot Dickeya solani phytopathogen.</title>
        <authorList>
            <person name="Pedron J."/>
            <person name="Van Gijsegem F."/>
            <person name="Portier P."/>
            <person name="Taghouti G."/>
        </authorList>
    </citation>
    <scope>NUCLEOTIDE SEQUENCE</scope>
    <source>
        <strain evidence="2">CFBP5647</strain>
    </source>
</reference>
<reference evidence="1 3" key="2">
    <citation type="submission" date="2023-10" db="EMBL/GenBank/DDBJ databases">
        <title>Clonality and diversity in the soft rot Dickeya solani phytopathogen.</title>
        <authorList>
            <person name="Pedron J."/>
            <person name="Van Gijisegem F."/>
            <person name="Portier P."/>
            <person name="Taghouti G."/>
        </authorList>
    </citation>
    <scope>NUCLEOTIDE SEQUENCE [LARGE SCALE GENOMIC DNA]</scope>
    <source>
        <strain evidence="1 3">FVG2-MFV017-A9</strain>
    </source>
</reference>
<proteinExistence type="predicted"/>
<dbReference type="RefSeq" id="WP_155518185.1">
    <property type="nucleotide sequence ID" value="NZ_CP104920.1"/>
</dbReference>
<accession>A0AAX4EVI2</accession>
<evidence type="ECO:0000313" key="4">
    <source>
        <dbReference type="Proteomes" id="UP001304423"/>
    </source>
</evidence>
<organism evidence="2 4">
    <name type="scientific">Dickeya solani</name>
    <dbReference type="NCBI Taxonomy" id="1089444"/>
    <lineage>
        <taxon>Bacteria</taxon>
        <taxon>Pseudomonadati</taxon>
        <taxon>Pseudomonadota</taxon>
        <taxon>Gammaproteobacteria</taxon>
        <taxon>Enterobacterales</taxon>
        <taxon>Pectobacteriaceae</taxon>
        <taxon>Dickeya</taxon>
    </lineage>
</organism>
<dbReference type="EMBL" id="CP136339">
    <property type="protein sequence ID" value="WOA51223.1"/>
    <property type="molecule type" value="Genomic_DNA"/>
</dbReference>
<gene>
    <name evidence="1" type="ORF">RUJ08_13610</name>
    <name evidence="2" type="ORF">RXA29_14985</name>
</gene>
<protein>
    <submittedName>
        <fullName evidence="2">Uncharacterized protein</fullName>
    </submittedName>
</protein>
<evidence type="ECO:0000313" key="3">
    <source>
        <dbReference type="Proteomes" id="UP001187868"/>
    </source>
</evidence>
<dbReference type="Proteomes" id="UP001304423">
    <property type="component" value="Chromosome"/>
</dbReference>
<evidence type="ECO:0000313" key="2">
    <source>
        <dbReference type="EMBL" id="WOA51223.1"/>
    </source>
</evidence>
<sequence length="71" mass="7941">MEQEKLRVAAASGSRGIALTIRPPGQESLCKPVEITHDKFWLKSFVLSAIRDDSPPRFHHFALGLSPELTR</sequence>
<keyword evidence="3" id="KW-1185">Reference proteome</keyword>
<evidence type="ECO:0000313" key="1">
    <source>
        <dbReference type="EMBL" id="MDV7043162.1"/>
    </source>
</evidence>
<dbReference type="EMBL" id="JAWLLM010000015">
    <property type="protein sequence ID" value="MDV7043162.1"/>
    <property type="molecule type" value="Genomic_DNA"/>
</dbReference>
<dbReference type="AlphaFoldDB" id="A0AAX4EVI2"/>
<name>A0AAX4EVI2_9GAMM</name>